<keyword evidence="6" id="KW-1185">Reference proteome</keyword>
<dbReference type="Gene3D" id="4.10.75.10">
    <property type="entry name" value="Elafin-like"/>
    <property type="match status" value="1"/>
</dbReference>
<keyword evidence="2" id="KW-1015">Disulfide bond</keyword>
<dbReference type="PRINTS" id="PR00003">
    <property type="entry name" value="4DISULPHCORE"/>
</dbReference>
<sequence length="175" mass="19017">MEKAVRQRIREGHATWSVLTVRGAWISSLGFRHSRFRHSGFRPPPPNGTTAGTALFSRSDKDCDGSEKYSAQNAKPGTCPPYPMGPVGAALFCQTDDDCQGSQKCCMANVGYDCTAPMEESTTANQHQPQKSPSYNYTIGQEANKPGNAQRIERPPEERSSAEPIKAVTAPKNAV</sequence>
<feature type="domain" description="WAP" evidence="4">
    <location>
        <begin position="72"/>
        <end position="118"/>
    </location>
</feature>
<dbReference type="InterPro" id="IPR036645">
    <property type="entry name" value="Elafin-like_sf"/>
</dbReference>
<protein>
    <recommendedName>
        <fullName evidence="4">WAP domain-containing protein</fullName>
    </recommendedName>
</protein>
<dbReference type="EMBL" id="KL363221">
    <property type="protein sequence ID" value="KFD53050.1"/>
    <property type="molecule type" value="Genomic_DNA"/>
</dbReference>
<dbReference type="SUPFAM" id="SSF57256">
    <property type="entry name" value="Elafin-like"/>
    <property type="match status" value="1"/>
</dbReference>
<dbReference type="MEROPS" id="I17.003"/>
<feature type="compositionally biased region" description="Basic and acidic residues" evidence="3">
    <location>
        <begin position="151"/>
        <end position="161"/>
    </location>
</feature>
<dbReference type="PROSITE" id="PS51390">
    <property type="entry name" value="WAP"/>
    <property type="match status" value="1"/>
</dbReference>
<dbReference type="GO" id="GO:0005615">
    <property type="term" value="C:extracellular space"/>
    <property type="evidence" value="ECO:0007669"/>
    <property type="project" value="TreeGrafter"/>
</dbReference>
<evidence type="ECO:0000259" key="4">
    <source>
        <dbReference type="PROSITE" id="PS51390"/>
    </source>
</evidence>
<gene>
    <name evidence="5" type="ORF">M513_06166</name>
</gene>
<evidence type="ECO:0000256" key="3">
    <source>
        <dbReference type="SAM" id="MobiDB-lite"/>
    </source>
</evidence>
<dbReference type="SMART" id="SM00217">
    <property type="entry name" value="WAP"/>
    <property type="match status" value="1"/>
</dbReference>
<name>A0A085M754_9BILA</name>
<evidence type="ECO:0000313" key="5">
    <source>
        <dbReference type="EMBL" id="KFD53050.1"/>
    </source>
</evidence>
<dbReference type="Proteomes" id="UP000030764">
    <property type="component" value="Unassembled WGS sequence"/>
</dbReference>
<feature type="compositionally biased region" description="Polar residues" evidence="3">
    <location>
        <begin position="121"/>
        <end position="141"/>
    </location>
</feature>
<dbReference type="GO" id="GO:0019731">
    <property type="term" value="P:antibacterial humoral response"/>
    <property type="evidence" value="ECO:0007669"/>
    <property type="project" value="TreeGrafter"/>
</dbReference>
<reference evidence="5 6" key="1">
    <citation type="journal article" date="2014" name="Nat. Genet.">
        <title>Genome and transcriptome of the porcine whipworm Trichuris suis.</title>
        <authorList>
            <person name="Jex A.R."/>
            <person name="Nejsum P."/>
            <person name="Schwarz E.M."/>
            <person name="Hu L."/>
            <person name="Young N.D."/>
            <person name="Hall R.S."/>
            <person name="Korhonen P.K."/>
            <person name="Liao S."/>
            <person name="Thamsborg S."/>
            <person name="Xia J."/>
            <person name="Xu P."/>
            <person name="Wang S."/>
            <person name="Scheerlinck J.P."/>
            <person name="Hofmann A."/>
            <person name="Sternberg P.W."/>
            <person name="Wang J."/>
            <person name="Gasser R.B."/>
        </authorList>
    </citation>
    <scope>NUCLEOTIDE SEQUENCE [LARGE SCALE GENOMIC DNA]</scope>
    <source>
        <strain evidence="5">DCEP-RM93M</strain>
    </source>
</reference>
<evidence type="ECO:0000256" key="2">
    <source>
        <dbReference type="ARBA" id="ARBA00023157"/>
    </source>
</evidence>
<organism evidence="5 6">
    <name type="scientific">Trichuris suis</name>
    <name type="common">pig whipworm</name>
    <dbReference type="NCBI Taxonomy" id="68888"/>
    <lineage>
        <taxon>Eukaryota</taxon>
        <taxon>Metazoa</taxon>
        <taxon>Ecdysozoa</taxon>
        <taxon>Nematoda</taxon>
        <taxon>Enoplea</taxon>
        <taxon>Dorylaimia</taxon>
        <taxon>Trichinellida</taxon>
        <taxon>Trichuridae</taxon>
        <taxon>Trichuris</taxon>
    </lineage>
</organism>
<dbReference type="InterPro" id="IPR050514">
    <property type="entry name" value="WAP_four-disulfide_core"/>
</dbReference>
<keyword evidence="1" id="KW-0732">Signal</keyword>
<dbReference type="GO" id="GO:0004867">
    <property type="term" value="F:serine-type endopeptidase inhibitor activity"/>
    <property type="evidence" value="ECO:0007669"/>
    <property type="project" value="TreeGrafter"/>
</dbReference>
<dbReference type="GO" id="GO:0045087">
    <property type="term" value="P:innate immune response"/>
    <property type="evidence" value="ECO:0007669"/>
    <property type="project" value="TreeGrafter"/>
</dbReference>
<evidence type="ECO:0000313" key="6">
    <source>
        <dbReference type="Proteomes" id="UP000030764"/>
    </source>
</evidence>
<dbReference type="PANTHER" id="PTHR19441">
    <property type="entry name" value="WHEY ACDIC PROTEIN WAP"/>
    <property type="match status" value="1"/>
</dbReference>
<proteinExistence type="predicted"/>
<dbReference type="PANTHER" id="PTHR19441:SF30">
    <property type="entry name" value="ELAFIN"/>
    <property type="match status" value="1"/>
</dbReference>
<dbReference type="InterPro" id="IPR008197">
    <property type="entry name" value="WAP_dom"/>
</dbReference>
<dbReference type="Pfam" id="PF00095">
    <property type="entry name" value="WAP"/>
    <property type="match status" value="1"/>
</dbReference>
<evidence type="ECO:0000256" key="1">
    <source>
        <dbReference type="ARBA" id="ARBA00022729"/>
    </source>
</evidence>
<accession>A0A085M754</accession>
<feature type="region of interest" description="Disordered" evidence="3">
    <location>
        <begin position="121"/>
        <end position="175"/>
    </location>
</feature>
<dbReference type="AlphaFoldDB" id="A0A085M754"/>